<dbReference type="AlphaFoldDB" id="A0A495K7M5"/>
<dbReference type="Pfam" id="PF00561">
    <property type="entry name" value="Abhydrolase_1"/>
    <property type="match status" value="1"/>
</dbReference>
<feature type="domain" description="AB hydrolase-1" evidence="1">
    <location>
        <begin position="18"/>
        <end position="242"/>
    </location>
</feature>
<accession>A0A495K7M5</accession>
<name>A0A495K7M5_WILMA</name>
<evidence type="ECO:0000313" key="2">
    <source>
        <dbReference type="EMBL" id="RKR96785.1"/>
    </source>
</evidence>
<dbReference type="GO" id="GO:0042952">
    <property type="term" value="P:beta-ketoadipate pathway"/>
    <property type="evidence" value="ECO:0007669"/>
    <property type="project" value="InterPro"/>
</dbReference>
<dbReference type="InterPro" id="IPR026968">
    <property type="entry name" value="PcaD/CatD"/>
</dbReference>
<comment type="caution">
    <text evidence="2">The sequence shown here is derived from an EMBL/GenBank/DDBJ whole genome shotgun (WGS) entry which is preliminary data.</text>
</comment>
<dbReference type="SUPFAM" id="SSF53474">
    <property type="entry name" value="alpha/beta-Hydrolases"/>
    <property type="match status" value="1"/>
</dbReference>
<protein>
    <submittedName>
        <fullName evidence="2">3-oxoadipate enol-lactonase</fullName>
    </submittedName>
</protein>
<dbReference type="EMBL" id="RBKV01000001">
    <property type="protein sequence ID" value="RKR96785.1"/>
    <property type="molecule type" value="Genomic_DNA"/>
</dbReference>
<dbReference type="InterPro" id="IPR050266">
    <property type="entry name" value="AB_hydrolase_sf"/>
</dbReference>
<dbReference type="NCBIfam" id="TIGR02427">
    <property type="entry name" value="protocat_pcaD"/>
    <property type="match status" value="1"/>
</dbReference>
<dbReference type="PRINTS" id="PR00111">
    <property type="entry name" value="ABHYDROLASE"/>
</dbReference>
<sequence>MSVDLARTVAGAQDGRDTVVLLGSLGSNRSMWNPQIEALADGGLHVIAFDLRGHGDSPTPPGPYSVDDLATDVLSTLGALGVERFHLVGLSLGGAVAQHISISAADQVATLSLLCTAAKFGDAAGWVERAATVRAQGTGAITDAVVGRWFTADFAESHPDVVDKAVAMVRGTDDEGYAACCEALADWDSRADLTAISARTLAIAGAQDPSTPPDTVQILADGITGARFEVLDPGAHLVNLERATEVSALLRAHIVDA</sequence>
<organism evidence="2 3">
    <name type="scientific">Williamsia marianensis</name>
    <dbReference type="NCBI Taxonomy" id="85044"/>
    <lineage>
        <taxon>Bacteria</taxon>
        <taxon>Bacillati</taxon>
        <taxon>Actinomycetota</taxon>
        <taxon>Actinomycetes</taxon>
        <taxon>Mycobacteriales</taxon>
        <taxon>Nocardiaceae</taxon>
        <taxon>Williamsia</taxon>
    </lineage>
</organism>
<dbReference type="GO" id="GO:0047570">
    <property type="term" value="F:3-oxoadipate enol-lactonase activity"/>
    <property type="evidence" value="ECO:0007669"/>
    <property type="project" value="InterPro"/>
</dbReference>
<dbReference type="InterPro" id="IPR000073">
    <property type="entry name" value="AB_hydrolase_1"/>
</dbReference>
<dbReference type="Proteomes" id="UP000274762">
    <property type="component" value="Unassembled WGS sequence"/>
</dbReference>
<dbReference type="PANTHER" id="PTHR43798">
    <property type="entry name" value="MONOACYLGLYCEROL LIPASE"/>
    <property type="match status" value="1"/>
</dbReference>
<evidence type="ECO:0000259" key="1">
    <source>
        <dbReference type="Pfam" id="PF00561"/>
    </source>
</evidence>
<dbReference type="PANTHER" id="PTHR43798:SF33">
    <property type="entry name" value="HYDROLASE, PUTATIVE (AFU_ORTHOLOGUE AFUA_2G14860)-RELATED"/>
    <property type="match status" value="1"/>
</dbReference>
<reference evidence="2 3" key="1">
    <citation type="submission" date="2018-10" db="EMBL/GenBank/DDBJ databases">
        <title>Sequencing the genomes of 1000 actinobacteria strains.</title>
        <authorList>
            <person name="Klenk H.-P."/>
        </authorList>
    </citation>
    <scope>NUCLEOTIDE SEQUENCE [LARGE SCALE GENOMIC DNA]</scope>
    <source>
        <strain evidence="2 3">DSM 44343</strain>
    </source>
</reference>
<dbReference type="GO" id="GO:0016020">
    <property type="term" value="C:membrane"/>
    <property type="evidence" value="ECO:0007669"/>
    <property type="project" value="TreeGrafter"/>
</dbReference>
<evidence type="ECO:0000313" key="3">
    <source>
        <dbReference type="Proteomes" id="UP000274762"/>
    </source>
</evidence>
<dbReference type="OrthoDB" id="9802489at2"/>
<gene>
    <name evidence="2" type="ORF">DFJ75_3640</name>
</gene>
<proteinExistence type="predicted"/>
<dbReference type="Gene3D" id="3.40.50.1820">
    <property type="entry name" value="alpha/beta hydrolase"/>
    <property type="match status" value="1"/>
</dbReference>
<dbReference type="RefSeq" id="WP_062795421.1">
    <property type="nucleotide sequence ID" value="NZ_CBCRXS010000003.1"/>
</dbReference>
<dbReference type="InterPro" id="IPR029058">
    <property type="entry name" value="AB_hydrolase_fold"/>
</dbReference>